<feature type="compositionally biased region" description="Low complexity" evidence="1">
    <location>
        <begin position="296"/>
        <end position="313"/>
    </location>
</feature>
<name>A0A1F6FFG4_9BACT</name>
<evidence type="ECO:0000256" key="1">
    <source>
        <dbReference type="SAM" id="MobiDB-lite"/>
    </source>
</evidence>
<feature type="region of interest" description="Disordered" evidence="1">
    <location>
        <begin position="21"/>
        <end position="54"/>
    </location>
</feature>
<feature type="compositionally biased region" description="Basic and acidic residues" evidence="1">
    <location>
        <begin position="41"/>
        <end position="50"/>
    </location>
</feature>
<organism evidence="3 4">
    <name type="scientific">Candidatus Kaiserbacteria bacterium RIFCSPLOWO2_12_FULL_45_26</name>
    <dbReference type="NCBI Taxonomy" id="1798525"/>
    <lineage>
        <taxon>Bacteria</taxon>
        <taxon>Candidatus Kaiseribacteriota</taxon>
    </lineage>
</organism>
<proteinExistence type="predicted"/>
<evidence type="ECO:0000313" key="3">
    <source>
        <dbReference type="EMBL" id="OGG84603.1"/>
    </source>
</evidence>
<accession>A0A1F6FFG4</accession>
<keyword evidence="2" id="KW-0472">Membrane</keyword>
<dbReference type="Proteomes" id="UP000177325">
    <property type="component" value="Unassembled WGS sequence"/>
</dbReference>
<sequence length="542" mass="58855">MDKETKASAKLAAIRTYAKDLDAKRSHKGSAPQKSSVADAVKPEAKEPVRASDTLTTEVSKIVVPATKPAPKKPLAVPTLKPIAPTKKDPTIIMDNEDAAAATIITDTKHEKFKLIPAIIKSISDWYLAKKQDYKAKKIPKYTVPDTTRRKGIIQKATSKTGKFASSDFSSIQERILERKASAAAAKALKDNQPDRIWTANTEPGFALLAETTTQQVSNVQMVARKSFRVVPEETVVATEKPAPAPEPVSEPDSMDDNRWSAPARASVSEINLPAVAVEDEIPESLPEVIETPPVKTEEVTMTETPEPAVTPEKSVPTKTSRFDLLKINTNTLTLFISGVVIVLVALGAVGYFKFYKDSSIVSDTPIPETLLVDNKINTLSLYTITADSITEAFNTLQNERGTTEGVFMYTSTIGSTEVVSPTQIISALPLRLAPDLTQTIAAVRVGYVNQSPYLLLKIKDETAAHGGLLIWESTMYQDLTSLLSLAPEATDTFLDANISNTDVRVLKNINGSERLLYGIKNGTIIITTNSASYAQLTTLLK</sequence>
<evidence type="ECO:0000256" key="2">
    <source>
        <dbReference type="SAM" id="Phobius"/>
    </source>
</evidence>
<feature type="transmembrane region" description="Helical" evidence="2">
    <location>
        <begin position="333"/>
        <end position="353"/>
    </location>
</feature>
<evidence type="ECO:0000313" key="4">
    <source>
        <dbReference type="Proteomes" id="UP000177325"/>
    </source>
</evidence>
<protein>
    <submittedName>
        <fullName evidence="3">Uncharacterized protein</fullName>
    </submittedName>
</protein>
<comment type="caution">
    <text evidence="3">The sequence shown here is derived from an EMBL/GenBank/DDBJ whole genome shotgun (WGS) entry which is preliminary data.</text>
</comment>
<dbReference type="EMBL" id="MFMM01000001">
    <property type="protein sequence ID" value="OGG84603.1"/>
    <property type="molecule type" value="Genomic_DNA"/>
</dbReference>
<keyword evidence="2" id="KW-1133">Transmembrane helix</keyword>
<dbReference type="AlphaFoldDB" id="A0A1F6FFG4"/>
<feature type="region of interest" description="Disordered" evidence="1">
    <location>
        <begin position="237"/>
        <end position="260"/>
    </location>
</feature>
<reference evidence="3 4" key="1">
    <citation type="journal article" date="2016" name="Nat. Commun.">
        <title>Thousands of microbial genomes shed light on interconnected biogeochemical processes in an aquifer system.</title>
        <authorList>
            <person name="Anantharaman K."/>
            <person name="Brown C.T."/>
            <person name="Hug L.A."/>
            <person name="Sharon I."/>
            <person name="Castelle C.J."/>
            <person name="Probst A.J."/>
            <person name="Thomas B.C."/>
            <person name="Singh A."/>
            <person name="Wilkins M.J."/>
            <person name="Karaoz U."/>
            <person name="Brodie E.L."/>
            <person name="Williams K.H."/>
            <person name="Hubbard S.S."/>
            <person name="Banfield J.F."/>
        </authorList>
    </citation>
    <scope>NUCLEOTIDE SEQUENCE [LARGE SCALE GENOMIC DNA]</scope>
</reference>
<keyword evidence="2" id="KW-0812">Transmembrane</keyword>
<gene>
    <name evidence="3" type="ORF">A3G90_00745</name>
</gene>
<feature type="region of interest" description="Disordered" evidence="1">
    <location>
        <begin position="296"/>
        <end position="316"/>
    </location>
</feature>
<dbReference type="STRING" id="1798525.A3G90_00745"/>